<evidence type="ECO:0000313" key="2">
    <source>
        <dbReference type="EMBL" id="JAI03888.1"/>
    </source>
</evidence>
<feature type="signal peptide" evidence="1">
    <location>
        <begin position="1"/>
        <end position="16"/>
    </location>
</feature>
<protein>
    <submittedName>
        <fullName evidence="2">Uncharacterized protein</fullName>
    </submittedName>
</protein>
<dbReference type="EMBL" id="GBXM01004690">
    <property type="protein sequence ID" value="JAI03888.1"/>
    <property type="molecule type" value="Transcribed_RNA"/>
</dbReference>
<dbReference type="AlphaFoldDB" id="A0A0E9XMD6"/>
<reference evidence="2" key="1">
    <citation type="submission" date="2014-11" db="EMBL/GenBank/DDBJ databases">
        <authorList>
            <person name="Amaro Gonzalez C."/>
        </authorList>
    </citation>
    <scope>NUCLEOTIDE SEQUENCE</scope>
</reference>
<feature type="chain" id="PRO_5002435540" evidence="1">
    <location>
        <begin position="17"/>
        <end position="48"/>
    </location>
</feature>
<sequence>MCCWLLSVLVSLPALGSWCASHWRGIWWSSTLCGIATIAILSTQSWPL</sequence>
<name>A0A0E9XMD6_ANGAN</name>
<proteinExistence type="predicted"/>
<organism evidence="2">
    <name type="scientific">Anguilla anguilla</name>
    <name type="common">European freshwater eel</name>
    <name type="synonym">Muraena anguilla</name>
    <dbReference type="NCBI Taxonomy" id="7936"/>
    <lineage>
        <taxon>Eukaryota</taxon>
        <taxon>Metazoa</taxon>
        <taxon>Chordata</taxon>
        <taxon>Craniata</taxon>
        <taxon>Vertebrata</taxon>
        <taxon>Euteleostomi</taxon>
        <taxon>Actinopterygii</taxon>
        <taxon>Neopterygii</taxon>
        <taxon>Teleostei</taxon>
        <taxon>Anguilliformes</taxon>
        <taxon>Anguillidae</taxon>
        <taxon>Anguilla</taxon>
    </lineage>
</organism>
<evidence type="ECO:0000256" key="1">
    <source>
        <dbReference type="SAM" id="SignalP"/>
    </source>
</evidence>
<keyword evidence="1" id="KW-0732">Signal</keyword>
<accession>A0A0E9XMD6</accession>
<reference evidence="2" key="2">
    <citation type="journal article" date="2015" name="Fish Shellfish Immunol.">
        <title>Early steps in the European eel (Anguilla anguilla)-Vibrio vulnificus interaction in the gills: Role of the RtxA13 toxin.</title>
        <authorList>
            <person name="Callol A."/>
            <person name="Pajuelo D."/>
            <person name="Ebbesson L."/>
            <person name="Teles M."/>
            <person name="MacKenzie S."/>
            <person name="Amaro C."/>
        </authorList>
    </citation>
    <scope>NUCLEOTIDE SEQUENCE</scope>
</reference>